<evidence type="ECO:0000313" key="1">
    <source>
        <dbReference type="EMBL" id="SFC58011.1"/>
    </source>
</evidence>
<accession>A0A1I1KBS7</accession>
<evidence type="ECO:0000313" key="2">
    <source>
        <dbReference type="Proteomes" id="UP000199161"/>
    </source>
</evidence>
<protein>
    <submittedName>
        <fullName evidence="1">Uncharacterized protein</fullName>
    </submittedName>
</protein>
<dbReference type="EMBL" id="FOKW01000011">
    <property type="protein sequence ID" value="SFC58011.1"/>
    <property type="molecule type" value="Genomic_DNA"/>
</dbReference>
<name>A0A1I1KBS7_NATHA</name>
<sequence length="52" mass="5707">MPKIQLKSNGQYVVTIDKGIGDAMDLAGADAEWSIASRNKLELQITSRQTDE</sequence>
<gene>
    <name evidence="1" type="ORF">SAMN05444422_11112</name>
</gene>
<dbReference type="AlphaFoldDB" id="A0A1I1KBS7"/>
<reference evidence="2" key="1">
    <citation type="submission" date="2016-10" db="EMBL/GenBank/DDBJ databases">
        <authorList>
            <person name="Varghese N."/>
            <person name="Submissions S."/>
        </authorList>
    </citation>
    <scope>NUCLEOTIDE SEQUENCE [LARGE SCALE GENOMIC DNA]</scope>
    <source>
        <strain evidence="2">DSM 13078</strain>
    </source>
</reference>
<keyword evidence="2" id="KW-1185">Reference proteome</keyword>
<proteinExistence type="predicted"/>
<organism evidence="1 2">
    <name type="scientific">Natronobacterium haloterrestre</name>
    <name type="common">Halobiforma haloterrestris</name>
    <dbReference type="NCBI Taxonomy" id="148448"/>
    <lineage>
        <taxon>Archaea</taxon>
        <taxon>Methanobacteriati</taxon>
        <taxon>Methanobacteriota</taxon>
        <taxon>Stenosarchaea group</taxon>
        <taxon>Halobacteria</taxon>
        <taxon>Halobacteriales</taxon>
        <taxon>Natrialbaceae</taxon>
        <taxon>Natronobacterium</taxon>
    </lineage>
</organism>
<dbReference type="Proteomes" id="UP000199161">
    <property type="component" value="Unassembled WGS sequence"/>
</dbReference>